<evidence type="ECO:0008006" key="2">
    <source>
        <dbReference type="Google" id="ProtNLM"/>
    </source>
</evidence>
<evidence type="ECO:0000313" key="1">
    <source>
        <dbReference type="EMBL" id="KKM04503.1"/>
    </source>
</evidence>
<gene>
    <name evidence="1" type="ORF">LCGC14_1763560</name>
</gene>
<dbReference type="EMBL" id="LAZR01016438">
    <property type="protein sequence ID" value="KKM04503.1"/>
    <property type="molecule type" value="Genomic_DNA"/>
</dbReference>
<reference evidence="1" key="1">
    <citation type="journal article" date="2015" name="Nature">
        <title>Complex archaea that bridge the gap between prokaryotes and eukaryotes.</title>
        <authorList>
            <person name="Spang A."/>
            <person name="Saw J.H."/>
            <person name="Jorgensen S.L."/>
            <person name="Zaremba-Niedzwiedzka K."/>
            <person name="Martijn J."/>
            <person name="Lind A.E."/>
            <person name="van Eijk R."/>
            <person name="Schleper C."/>
            <person name="Guy L."/>
            <person name="Ettema T.J."/>
        </authorList>
    </citation>
    <scope>NUCLEOTIDE SEQUENCE</scope>
</reference>
<protein>
    <recommendedName>
        <fullName evidence="2">Gp5/Type VI secretion system Vgr protein OB-fold domain-containing protein</fullName>
    </recommendedName>
</protein>
<name>A0A0F9JZZ6_9ZZZZ</name>
<dbReference type="AlphaFoldDB" id="A0A0F9JZZ6"/>
<organism evidence="1">
    <name type="scientific">marine sediment metagenome</name>
    <dbReference type="NCBI Taxonomy" id="412755"/>
    <lineage>
        <taxon>unclassified sequences</taxon>
        <taxon>metagenomes</taxon>
        <taxon>ecological metagenomes</taxon>
    </lineage>
</organism>
<sequence>MKIKIKNIGSPRPVVQAGIKANDNLKGGVALSGMWGTILSANSEHNTVNVRLESGIEMRDVAVRSMEWAGANSSGYGERDLPPKGCSVLIIFPGDGIESGFVLCSALNRFEPKHKTELLVSGKETEHLRVREGGLKETYDKSTGAYTLETNEAKIDIGSSGAIKISKNGGEVNIASDGVISISKNGGIARINADGSVEITPAATKDIKLAGGTVLGANDFPNCIFSGALHCTDVLKKVKVP</sequence>
<proteinExistence type="predicted"/>
<comment type="caution">
    <text evidence="1">The sequence shown here is derived from an EMBL/GenBank/DDBJ whole genome shotgun (WGS) entry which is preliminary data.</text>
</comment>
<accession>A0A0F9JZZ6</accession>